<sequence length="734" mass="82595">MKLSWILSIVLSIGMISPGLAFASASQASTVYLSGIKEDPISLTKYLSILQDPTQSLSLKEIRQPEYKERFLPANSSSLALNLGLSKSAYWVRVEFSNMGKETLEKLFEISMRQISEVDFYFPDSEGNYQTISTGSSRPFSTRAYKNRNFVFPLLIPEGSKYEVYFRIASQNTMILPALLWSEKAFHDNESLDYSLQVVFFVMAALLMLFNSFVYIALRDISYLVYIGFSFCSVAFVASSGGLAHEFIWPRSGPWNDISQSVFSVLSPAILMLFTCSILKTKEFYPKLHLLLTVSIIAVFFVLVALSILDSPVNLVQMYAAWSFILILVTLVFGMRHKRQSTFLFFLALLVFLIGSSIYIALTRGALPYNAFTSNSVQIGSCLEIMIFALMLGERFNRLVKEKQRDQEALIQAQNESLSVQKRLVNTLHQSEKRLEKAVEQRTSELKGALKANRKVMEYSPLAMLVIEGNGICSAANQAAQVLFYKTRNQLIGLDISKEELWREKGLYTQFLKVLETKKSQAIEVSISNGLSEERFLDVQLLSIELDGTVKVLIQIVDLTKHKQSEKELKELAFYDGLTGLKNRRSLLERLDQAIMDSHHYGHFSALLFIDLNKFKQLNDTHGHDAGDKLLIEVAKRLKKNARQSDVVARLGGDEFIILAEGLGTEKTLASKYSNNMVGKIQEALSDVYSVGNIIHHGSASVGVTLFSGNELDADEILKKADLSMYEVKRQQRG</sequence>
<dbReference type="Pfam" id="PF07695">
    <property type="entry name" value="7TMR-DISM_7TM"/>
    <property type="match status" value="1"/>
</dbReference>
<dbReference type="SUPFAM" id="SSF55785">
    <property type="entry name" value="PYP-like sensor domain (PAS domain)"/>
    <property type="match status" value="1"/>
</dbReference>
<organism evidence="5 6">
    <name type="scientific">Marinomonas sargassi</name>
    <dbReference type="NCBI Taxonomy" id="2984494"/>
    <lineage>
        <taxon>Bacteria</taxon>
        <taxon>Pseudomonadati</taxon>
        <taxon>Pseudomonadota</taxon>
        <taxon>Gammaproteobacteria</taxon>
        <taxon>Oceanospirillales</taxon>
        <taxon>Oceanospirillaceae</taxon>
        <taxon>Marinomonas</taxon>
    </lineage>
</organism>
<dbReference type="EMBL" id="JAOVZB010000002">
    <property type="protein sequence ID" value="MCV2402415.1"/>
    <property type="molecule type" value="Genomic_DNA"/>
</dbReference>
<accession>A0ABT2YRA0</accession>
<feature type="transmembrane region" description="Helical" evidence="2">
    <location>
        <begin position="291"/>
        <end position="309"/>
    </location>
</feature>
<feature type="coiled-coil region" evidence="1">
    <location>
        <begin position="396"/>
        <end position="441"/>
    </location>
</feature>
<feature type="chain" id="PRO_5045095479" evidence="3">
    <location>
        <begin position="24"/>
        <end position="734"/>
    </location>
</feature>
<dbReference type="Gene3D" id="2.60.40.2380">
    <property type="match status" value="1"/>
</dbReference>
<feature type="transmembrane region" description="Helical" evidence="2">
    <location>
        <begin position="223"/>
        <end position="241"/>
    </location>
</feature>
<keyword evidence="6" id="KW-1185">Reference proteome</keyword>
<dbReference type="GO" id="GO:0052621">
    <property type="term" value="F:diguanylate cyclase activity"/>
    <property type="evidence" value="ECO:0007669"/>
    <property type="project" value="UniProtKB-EC"/>
</dbReference>
<feature type="transmembrane region" description="Helical" evidence="2">
    <location>
        <begin position="342"/>
        <end position="362"/>
    </location>
</feature>
<feature type="transmembrane region" description="Helical" evidence="2">
    <location>
        <begin position="194"/>
        <end position="216"/>
    </location>
</feature>
<dbReference type="PANTHER" id="PTHR46663">
    <property type="entry name" value="DIGUANYLATE CYCLASE DGCT-RELATED"/>
    <property type="match status" value="1"/>
</dbReference>
<dbReference type="InterPro" id="IPR011623">
    <property type="entry name" value="7TMR_DISM_rcpt_extracell_dom1"/>
</dbReference>
<keyword evidence="2" id="KW-0812">Transmembrane</keyword>
<dbReference type="NCBIfam" id="TIGR00229">
    <property type="entry name" value="sensory_box"/>
    <property type="match status" value="1"/>
</dbReference>
<dbReference type="InterPro" id="IPR000014">
    <property type="entry name" value="PAS"/>
</dbReference>
<feature type="transmembrane region" description="Helical" evidence="2">
    <location>
        <begin position="315"/>
        <end position="335"/>
    </location>
</feature>
<keyword evidence="2" id="KW-0472">Membrane</keyword>
<keyword evidence="5" id="KW-0548">Nucleotidyltransferase</keyword>
<dbReference type="Gene3D" id="3.30.70.270">
    <property type="match status" value="1"/>
</dbReference>
<dbReference type="Proteomes" id="UP001209713">
    <property type="component" value="Unassembled WGS sequence"/>
</dbReference>
<dbReference type="CDD" id="cd01949">
    <property type="entry name" value="GGDEF"/>
    <property type="match status" value="1"/>
</dbReference>
<dbReference type="SUPFAM" id="SSF55073">
    <property type="entry name" value="Nucleotide cyclase"/>
    <property type="match status" value="1"/>
</dbReference>
<protein>
    <submittedName>
        <fullName evidence="5">Diguanylate cyclase</fullName>
        <ecNumber evidence="5">2.7.7.65</ecNumber>
    </submittedName>
</protein>
<dbReference type="Pfam" id="PF00990">
    <property type="entry name" value="GGDEF"/>
    <property type="match status" value="1"/>
</dbReference>
<dbReference type="SMART" id="SM00267">
    <property type="entry name" value="GGDEF"/>
    <property type="match status" value="1"/>
</dbReference>
<dbReference type="Gene3D" id="3.30.450.20">
    <property type="entry name" value="PAS domain"/>
    <property type="match status" value="1"/>
</dbReference>
<feature type="transmembrane region" description="Helical" evidence="2">
    <location>
        <begin position="261"/>
        <end position="279"/>
    </location>
</feature>
<dbReference type="InterPro" id="IPR000160">
    <property type="entry name" value="GGDEF_dom"/>
</dbReference>
<gene>
    <name evidence="5" type="ORF">OFY17_05870</name>
</gene>
<evidence type="ECO:0000313" key="6">
    <source>
        <dbReference type="Proteomes" id="UP001209713"/>
    </source>
</evidence>
<evidence type="ECO:0000259" key="4">
    <source>
        <dbReference type="PROSITE" id="PS50887"/>
    </source>
</evidence>
<keyword evidence="1" id="KW-0175">Coiled coil</keyword>
<dbReference type="EC" id="2.7.7.65" evidence="5"/>
<keyword evidence="5" id="KW-0808">Transferase</keyword>
<proteinExistence type="predicted"/>
<keyword evidence="3" id="KW-0732">Signal</keyword>
<evidence type="ECO:0000256" key="1">
    <source>
        <dbReference type="SAM" id="Coils"/>
    </source>
</evidence>
<dbReference type="Pfam" id="PF07696">
    <property type="entry name" value="7TMR-DISMED2"/>
    <property type="match status" value="1"/>
</dbReference>
<comment type="caution">
    <text evidence="5">The sequence shown here is derived from an EMBL/GenBank/DDBJ whole genome shotgun (WGS) entry which is preliminary data.</text>
</comment>
<dbReference type="RefSeq" id="WP_263529795.1">
    <property type="nucleotide sequence ID" value="NZ_JAOVZB010000002.1"/>
</dbReference>
<evidence type="ECO:0000313" key="5">
    <source>
        <dbReference type="EMBL" id="MCV2402415.1"/>
    </source>
</evidence>
<name>A0ABT2YRA0_9GAMM</name>
<dbReference type="NCBIfam" id="TIGR00254">
    <property type="entry name" value="GGDEF"/>
    <property type="match status" value="1"/>
</dbReference>
<dbReference type="PANTHER" id="PTHR46663:SF2">
    <property type="entry name" value="GGDEF DOMAIN-CONTAINING PROTEIN"/>
    <property type="match status" value="1"/>
</dbReference>
<feature type="signal peptide" evidence="3">
    <location>
        <begin position="1"/>
        <end position="23"/>
    </location>
</feature>
<dbReference type="InterPro" id="IPR043128">
    <property type="entry name" value="Rev_trsase/Diguanyl_cyclase"/>
</dbReference>
<dbReference type="InterPro" id="IPR029787">
    <property type="entry name" value="Nucleotide_cyclase"/>
</dbReference>
<feature type="domain" description="GGDEF" evidence="4">
    <location>
        <begin position="603"/>
        <end position="734"/>
    </location>
</feature>
<keyword evidence="2" id="KW-1133">Transmembrane helix</keyword>
<reference evidence="5 6" key="1">
    <citation type="submission" date="2022-10" db="EMBL/GenBank/DDBJ databases">
        <title>Marinomonas transparenta sp. nov. and Marinomonas sargassi sp. nov., isolated from marine alga (Sargassum natans (L.) Gaillon).</title>
        <authorList>
            <person name="Wang Y."/>
        </authorList>
    </citation>
    <scope>NUCLEOTIDE SEQUENCE [LARGE SCALE GENOMIC DNA]</scope>
    <source>
        <strain evidence="5 6">C2222</strain>
    </source>
</reference>
<evidence type="ECO:0000256" key="2">
    <source>
        <dbReference type="SAM" id="Phobius"/>
    </source>
</evidence>
<dbReference type="InterPro" id="IPR011622">
    <property type="entry name" value="7TMR_DISM_rcpt_extracell_dom2"/>
</dbReference>
<dbReference type="PROSITE" id="PS50887">
    <property type="entry name" value="GGDEF"/>
    <property type="match status" value="1"/>
</dbReference>
<dbReference type="InterPro" id="IPR052163">
    <property type="entry name" value="DGC-Regulatory_Protein"/>
</dbReference>
<evidence type="ECO:0000256" key="3">
    <source>
        <dbReference type="SAM" id="SignalP"/>
    </source>
</evidence>
<dbReference type="InterPro" id="IPR035965">
    <property type="entry name" value="PAS-like_dom_sf"/>
</dbReference>